<dbReference type="InterPro" id="IPR014748">
    <property type="entry name" value="Enoyl-CoA_hydra_C"/>
</dbReference>
<dbReference type="PANTHER" id="PTHR11941">
    <property type="entry name" value="ENOYL-COA HYDRATASE-RELATED"/>
    <property type="match status" value="1"/>
</dbReference>
<dbReference type="PANTHER" id="PTHR11941:SF54">
    <property type="entry name" value="ENOYL-COA HYDRATASE, MITOCHONDRIAL"/>
    <property type="match status" value="1"/>
</dbReference>
<organism evidence="4 5">
    <name type="scientific">Sulfobacillus benefaciens</name>
    <dbReference type="NCBI Taxonomy" id="453960"/>
    <lineage>
        <taxon>Bacteria</taxon>
        <taxon>Bacillati</taxon>
        <taxon>Bacillota</taxon>
        <taxon>Clostridia</taxon>
        <taxon>Eubacteriales</taxon>
        <taxon>Clostridiales Family XVII. Incertae Sedis</taxon>
        <taxon>Sulfobacillus</taxon>
    </lineage>
</organism>
<dbReference type="Pfam" id="PF00378">
    <property type="entry name" value="ECH_1"/>
    <property type="match status" value="1"/>
</dbReference>
<dbReference type="GO" id="GO:0006635">
    <property type="term" value="P:fatty acid beta-oxidation"/>
    <property type="evidence" value="ECO:0007669"/>
    <property type="project" value="TreeGrafter"/>
</dbReference>
<sequence length="255" mass="28298">MSEGLVRFGVEDGIAVITMDDPEHRNALSLTMRRGLRDALERFNTDPACQVGILTASGSQVFCAGGDLKEMAEHQIGVPERTFVPILNRNLWIDKPIIAAVNGIAFGGGFLLAMMCDLAVAADHARFAMPEAKWSRGAPWSIPLHSMMSQRVWMELALTGDPIDAQRAYEIGFVNRVVTPDVLLSNTMALARRIRDNAPLTVRATRQMIYMAAEMGRTAAWDVADHLFEAVYRSEDALEGPRAFREKRAPQWKGR</sequence>
<protein>
    <submittedName>
        <fullName evidence="4">Enoyl-CoA hydratase</fullName>
    </submittedName>
</protein>
<dbReference type="SUPFAM" id="SSF52096">
    <property type="entry name" value="ClpP/crotonase"/>
    <property type="match status" value="1"/>
</dbReference>
<dbReference type="PROSITE" id="PS00166">
    <property type="entry name" value="ENOYL_COA_HYDRATASE"/>
    <property type="match status" value="1"/>
</dbReference>
<comment type="caution">
    <text evidence="4">The sequence shown here is derived from an EMBL/GenBank/DDBJ whole genome shotgun (WGS) entry which is preliminary data.</text>
</comment>
<dbReference type="Gene3D" id="3.90.226.10">
    <property type="entry name" value="2-enoyl-CoA Hydratase, Chain A, domain 1"/>
    <property type="match status" value="1"/>
</dbReference>
<evidence type="ECO:0000256" key="2">
    <source>
        <dbReference type="ARBA" id="ARBA00023239"/>
    </source>
</evidence>
<keyword evidence="2" id="KW-0456">Lyase</keyword>
<evidence type="ECO:0000313" key="5">
    <source>
        <dbReference type="Proteomes" id="UP000242972"/>
    </source>
</evidence>
<evidence type="ECO:0000313" key="4">
    <source>
        <dbReference type="EMBL" id="PSR34763.1"/>
    </source>
</evidence>
<dbReference type="CDD" id="cd06558">
    <property type="entry name" value="crotonase-like"/>
    <property type="match status" value="1"/>
</dbReference>
<dbReference type="InterPro" id="IPR018376">
    <property type="entry name" value="Enoyl-CoA_hyd/isom_CS"/>
</dbReference>
<gene>
    <name evidence="4" type="ORF">C7B46_04685</name>
</gene>
<dbReference type="Proteomes" id="UP000242972">
    <property type="component" value="Unassembled WGS sequence"/>
</dbReference>
<dbReference type="GO" id="GO:0016829">
    <property type="term" value="F:lyase activity"/>
    <property type="evidence" value="ECO:0007669"/>
    <property type="project" value="UniProtKB-KW"/>
</dbReference>
<name>A0A2T2XJU2_9FIRM</name>
<comment type="similarity">
    <text evidence="1 3">Belongs to the enoyl-CoA hydratase/isomerase family.</text>
</comment>
<dbReference type="InterPro" id="IPR001753">
    <property type="entry name" value="Enoyl-CoA_hydra/iso"/>
</dbReference>
<dbReference type="EMBL" id="PXYW01000007">
    <property type="protein sequence ID" value="PSR34763.1"/>
    <property type="molecule type" value="Genomic_DNA"/>
</dbReference>
<dbReference type="AlphaFoldDB" id="A0A2T2XJU2"/>
<evidence type="ECO:0000256" key="3">
    <source>
        <dbReference type="RuleBase" id="RU003707"/>
    </source>
</evidence>
<reference evidence="4 5" key="1">
    <citation type="journal article" date="2014" name="BMC Genomics">
        <title>Comparison of environmental and isolate Sulfobacillus genomes reveals diverse carbon, sulfur, nitrogen, and hydrogen metabolisms.</title>
        <authorList>
            <person name="Justice N.B."/>
            <person name="Norman A."/>
            <person name="Brown C.T."/>
            <person name="Singh A."/>
            <person name="Thomas B.C."/>
            <person name="Banfield J.F."/>
        </authorList>
    </citation>
    <scope>NUCLEOTIDE SEQUENCE [LARGE SCALE GENOMIC DNA]</scope>
    <source>
        <strain evidence="4">AMDSBA4</strain>
    </source>
</reference>
<dbReference type="InterPro" id="IPR029045">
    <property type="entry name" value="ClpP/crotonase-like_dom_sf"/>
</dbReference>
<evidence type="ECO:0000256" key="1">
    <source>
        <dbReference type="ARBA" id="ARBA00005254"/>
    </source>
</evidence>
<dbReference type="Gene3D" id="1.10.12.10">
    <property type="entry name" value="Lyase 2-enoyl-coa Hydratase, Chain A, domain 2"/>
    <property type="match status" value="1"/>
</dbReference>
<proteinExistence type="inferred from homology"/>
<accession>A0A2T2XJU2</accession>